<gene>
    <name evidence="2" type="ORF">I6U51_12395</name>
</gene>
<dbReference type="SMART" id="SM01078">
    <property type="entry name" value="CGGC"/>
    <property type="match status" value="1"/>
</dbReference>
<accession>A0A934HS52</accession>
<dbReference type="InterPro" id="IPR014925">
    <property type="entry name" value="CGGC_dom"/>
</dbReference>
<feature type="domain" description="CGGC" evidence="1">
    <location>
        <begin position="3"/>
        <end position="104"/>
    </location>
</feature>
<name>A0A934HS52_9CLOT</name>
<proteinExistence type="predicted"/>
<sequence>MSKIDIINCYNESKECTSFGCFKAFNERVAAFENYDKDSEIICFVHCNGCSQDSIDQVLDRANRMKTKGVDTIHLATCIKLKCSFYNQFIDSLNKEFNIIGYTYDI</sequence>
<protein>
    <submittedName>
        <fullName evidence="2">CGGC domain-containing protein</fullName>
    </submittedName>
</protein>
<keyword evidence="3" id="KW-1185">Reference proteome</keyword>
<dbReference type="AlphaFoldDB" id="A0A934HS52"/>
<evidence type="ECO:0000313" key="2">
    <source>
        <dbReference type="EMBL" id="MBI6873501.1"/>
    </source>
</evidence>
<comment type="caution">
    <text evidence="2">The sequence shown here is derived from an EMBL/GenBank/DDBJ whole genome shotgun (WGS) entry which is preliminary data.</text>
</comment>
<evidence type="ECO:0000259" key="1">
    <source>
        <dbReference type="SMART" id="SM01078"/>
    </source>
</evidence>
<dbReference type="RefSeq" id="WP_211142914.1">
    <property type="nucleotide sequence ID" value="NZ_JAEEGB010000013.1"/>
</dbReference>
<reference evidence="2" key="1">
    <citation type="submission" date="2020-12" db="EMBL/GenBank/DDBJ databases">
        <title>Clostridium thailandense sp. nov., a novel acetogenic bacterium isolated from peat land soil in Thailand.</title>
        <authorList>
            <person name="Chaikitkaew S."/>
            <person name="Birkeland N.K."/>
        </authorList>
    </citation>
    <scope>NUCLEOTIDE SEQUENCE</scope>
    <source>
        <strain evidence="2">DSM 17425</strain>
    </source>
</reference>
<organism evidence="2 3">
    <name type="scientific">Clostridium aciditolerans</name>
    <dbReference type="NCBI Taxonomy" id="339861"/>
    <lineage>
        <taxon>Bacteria</taxon>
        <taxon>Bacillati</taxon>
        <taxon>Bacillota</taxon>
        <taxon>Clostridia</taxon>
        <taxon>Eubacteriales</taxon>
        <taxon>Clostridiaceae</taxon>
        <taxon>Clostridium</taxon>
    </lineage>
</organism>
<dbReference type="Proteomes" id="UP000622687">
    <property type="component" value="Unassembled WGS sequence"/>
</dbReference>
<evidence type="ECO:0000313" key="3">
    <source>
        <dbReference type="Proteomes" id="UP000622687"/>
    </source>
</evidence>
<dbReference type="EMBL" id="JAEEGB010000013">
    <property type="protein sequence ID" value="MBI6873501.1"/>
    <property type="molecule type" value="Genomic_DNA"/>
</dbReference>
<dbReference type="Pfam" id="PF08821">
    <property type="entry name" value="CGGC"/>
    <property type="match status" value="1"/>
</dbReference>